<evidence type="ECO:0000256" key="1">
    <source>
        <dbReference type="SAM" id="Phobius"/>
    </source>
</evidence>
<evidence type="ECO:0000313" key="3">
    <source>
        <dbReference type="RefSeq" id="XP_010516918.1"/>
    </source>
</evidence>
<proteinExistence type="predicted"/>
<organism evidence="2 3">
    <name type="scientific">Camelina sativa</name>
    <name type="common">False flax</name>
    <name type="synonym">Myagrum sativum</name>
    <dbReference type="NCBI Taxonomy" id="90675"/>
    <lineage>
        <taxon>Eukaryota</taxon>
        <taxon>Viridiplantae</taxon>
        <taxon>Streptophyta</taxon>
        <taxon>Embryophyta</taxon>
        <taxon>Tracheophyta</taxon>
        <taxon>Spermatophyta</taxon>
        <taxon>Magnoliopsida</taxon>
        <taxon>eudicotyledons</taxon>
        <taxon>Gunneridae</taxon>
        <taxon>Pentapetalae</taxon>
        <taxon>rosids</taxon>
        <taxon>malvids</taxon>
        <taxon>Brassicales</taxon>
        <taxon>Brassicaceae</taxon>
        <taxon>Camelineae</taxon>
        <taxon>Camelina</taxon>
    </lineage>
</organism>
<sequence length="258" mass="27472">MAAITGFSALTSPISSTAPSFPASRLLSSTQCLSRFSNPSPFLALSDSRRRKIQLIPACSSSIGDVDEKVDAKGGDEKEIKETLVLSVSPLPLLLVAALPGAATVRSVIGPFVEVVQSLNLPDWLVHWGHPGNMAVVLFAMGGYGTYLGFRIRYSDDIEEKAKAKDLHPKLLAGMFFFFALGATGGVTSLLTSDKPIFESPHAVTGFIGLGLLTIQTILPSLFKDKPELRNVHGILGSGIMTLFLVHAAFGLQLGLSY</sequence>
<dbReference type="RefSeq" id="XP_010516918.1">
    <property type="nucleotide sequence ID" value="XM_010518616.1"/>
</dbReference>
<accession>A0ABM0ZK84</accession>
<feature type="transmembrane region" description="Helical" evidence="1">
    <location>
        <begin position="203"/>
        <end position="223"/>
    </location>
</feature>
<dbReference type="Proteomes" id="UP000694864">
    <property type="component" value="Chromosome 6"/>
</dbReference>
<reference evidence="2" key="1">
    <citation type="journal article" date="2014" name="Nat. Commun.">
        <title>The emerging biofuel crop Camelina sativa retains a highly undifferentiated hexaploid genome structure.</title>
        <authorList>
            <person name="Kagale S."/>
            <person name="Koh C."/>
            <person name="Nixon J."/>
            <person name="Bollina V."/>
            <person name="Clarke W.E."/>
            <person name="Tuteja R."/>
            <person name="Spillane C."/>
            <person name="Robinson S.J."/>
            <person name="Links M.G."/>
            <person name="Clarke C."/>
            <person name="Higgins E.E."/>
            <person name="Huebert T."/>
            <person name="Sharpe A.G."/>
            <person name="Parkin I.A."/>
        </authorList>
    </citation>
    <scope>NUCLEOTIDE SEQUENCE [LARGE SCALE GENOMIC DNA]</scope>
    <source>
        <strain evidence="2">cv. DH55</strain>
    </source>
</reference>
<dbReference type="InterPro" id="IPR025067">
    <property type="entry name" value="DUF4079"/>
</dbReference>
<feature type="transmembrane region" description="Helical" evidence="1">
    <location>
        <begin position="133"/>
        <end position="150"/>
    </location>
</feature>
<keyword evidence="1" id="KW-1133">Transmembrane helix</keyword>
<protein>
    <submittedName>
        <fullName evidence="3">Uncharacterized protein LOC104792469</fullName>
    </submittedName>
</protein>
<dbReference type="GeneID" id="104792469"/>
<dbReference type="Pfam" id="PF13301">
    <property type="entry name" value="DUF4079"/>
    <property type="match status" value="1"/>
</dbReference>
<dbReference type="Gene3D" id="1.20.120.1770">
    <property type="match status" value="1"/>
</dbReference>
<reference evidence="3" key="2">
    <citation type="submission" date="2025-08" db="UniProtKB">
        <authorList>
            <consortium name="RefSeq"/>
        </authorList>
    </citation>
    <scope>IDENTIFICATION</scope>
    <source>
        <tissue evidence="3">Leaf</tissue>
    </source>
</reference>
<feature type="transmembrane region" description="Helical" evidence="1">
    <location>
        <begin position="91"/>
        <end position="113"/>
    </location>
</feature>
<name>A0ABM0ZK84_CAMSA</name>
<gene>
    <name evidence="3" type="primary">LOC104792469</name>
</gene>
<keyword evidence="2" id="KW-1185">Reference proteome</keyword>
<evidence type="ECO:0000313" key="2">
    <source>
        <dbReference type="Proteomes" id="UP000694864"/>
    </source>
</evidence>
<dbReference type="PANTHER" id="PTHR36738:SF1">
    <property type="entry name" value="EXPRESSED PROTEIN"/>
    <property type="match status" value="1"/>
</dbReference>
<dbReference type="PANTHER" id="PTHR36738">
    <property type="entry name" value="EXPRESSED PROTEIN"/>
    <property type="match status" value="1"/>
</dbReference>
<feature type="transmembrane region" description="Helical" evidence="1">
    <location>
        <begin position="171"/>
        <end position="191"/>
    </location>
</feature>
<keyword evidence="1" id="KW-0812">Transmembrane</keyword>
<keyword evidence="1" id="KW-0472">Membrane</keyword>
<feature type="transmembrane region" description="Helical" evidence="1">
    <location>
        <begin position="235"/>
        <end position="256"/>
    </location>
</feature>